<evidence type="ECO:0000313" key="1">
    <source>
        <dbReference type="EMBL" id="PHM68758.1"/>
    </source>
</evidence>
<comment type="caution">
    <text evidence="1">The sequence shown here is derived from an EMBL/GenBank/DDBJ whole genome shotgun (WGS) entry which is preliminary data.</text>
</comment>
<gene>
    <name evidence="1" type="ORF">Xkoz_03641</name>
</gene>
<protein>
    <submittedName>
        <fullName evidence="1">Uncharacterized protein</fullName>
    </submittedName>
</protein>
<accession>A0A2D0KZD0</accession>
<proteinExistence type="predicted"/>
<dbReference type="AlphaFoldDB" id="A0A2D0KZD0"/>
<reference evidence="1 2" key="1">
    <citation type="journal article" date="2017" name="Nat. Microbiol.">
        <title>Natural product diversity associated with the nematode symbionts Photorhabdus and Xenorhabdus.</title>
        <authorList>
            <person name="Tobias N.J."/>
            <person name="Wolff H."/>
            <person name="Djahanschiri B."/>
            <person name="Grundmann F."/>
            <person name="Kronenwerth M."/>
            <person name="Shi Y.M."/>
            <person name="Simonyi S."/>
            <person name="Grun P."/>
            <person name="Shapiro-Ilan D."/>
            <person name="Pidot S.J."/>
            <person name="Stinear T.P."/>
            <person name="Ebersberger I."/>
            <person name="Bode H.B."/>
        </authorList>
    </citation>
    <scope>NUCLEOTIDE SEQUENCE [LARGE SCALE GENOMIC DNA]</scope>
    <source>
        <strain evidence="1 2">DSM 17907</strain>
    </source>
</reference>
<dbReference type="RefSeq" id="WP_099143369.1">
    <property type="nucleotide sequence ID" value="NZ_CAWNOR010000077.1"/>
</dbReference>
<sequence>MIDKENIIYNSVVSSVVLSVPHHSDVVIGQSFYLYITIMFNGESPSELEVDLSVINGITVDSLTKATPVDGIKNAIRSIAYLTVDDDSTLKPGDTIAYKLEIPNMHTQEVHYTANLIDVDSFKLSVDKYICEVPQTENRIDNENKNFILYTAKLKNSSGKEIKNTPIQISSAIKDNLNDKVIITTDPDDGQSNPVTLYPIEEYEQVVIPINSNHHGKISFRVYPKKNQPVTLRLESELPGLEVYYAAPAVYMLNPKPVDPRELLPVPIINNLNHGQLQASGSDYTFDVIVEPYTHLHDDDSVIFFIDDKPVLPIKMIAHSDAPDHSFKLYYDLFPKDNMAHLNYVIAPVGGDNRYSKKLPITYIGGGENKPSNSIERVFDMPVVYASWADPNSQPPLNQDDESFILECGSTINSSSIAGYQKEGNEGYGLFVKIIGTNDFTDKRKPKFGDTLHFTMYLNGDSSDDLSDDDQYKQINKPFSIIINDVPDHDGGKESTTIIGIKYDLLVNFASSSHYGIPIIYFEYYINNEGLRQYSHYYYSQIETIGD</sequence>
<organism evidence="1 2">
    <name type="scientific">Xenorhabdus kozodoii</name>
    <dbReference type="NCBI Taxonomy" id="351676"/>
    <lineage>
        <taxon>Bacteria</taxon>
        <taxon>Pseudomonadati</taxon>
        <taxon>Pseudomonadota</taxon>
        <taxon>Gammaproteobacteria</taxon>
        <taxon>Enterobacterales</taxon>
        <taxon>Morganellaceae</taxon>
        <taxon>Xenorhabdus</taxon>
    </lineage>
</organism>
<keyword evidence="2" id="KW-1185">Reference proteome</keyword>
<dbReference type="EMBL" id="NJCX01000041">
    <property type="protein sequence ID" value="PHM68758.1"/>
    <property type="molecule type" value="Genomic_DNA"/>
</dbReference>
<name>A0A2D0KZD0_9GAMM</name>
<dbReference type="Proteomes" id="UP000221101">
    <property type="component" value="Unassembled WGS sequence"/>
</dbReference>
<evidence type="ECO:0000313" key="2">
    <source>
        <dbReference type="Proteomes" id="UP000221101"/>
    </source>
</evidence>
<dbReference type="OrthoDB" id="6437954at2"/>